<dbReference type="OrthoDB" id="345402at2"/>
<evidence type="ECO:0000259" key="2">
    <source>
        <dbReference type="Pfam" id="PF14340"/>
    </source>
</evidence>
<gene>
    <name evidence="3" type="ORF">SAMN05216410_1301</name>
</gene>
<evidence type="ECO:0000256" key="1">
    <source>
        <dbReference type="SAM" id="Phobius"/>
    </source>
</evidence>
<name>A0A1G6JC42_9MICO</name>
<reference evidence="3 4" key="1">
    <citation type="submission" date="2016-09" db="EMBL/GenBank/DDBJ databases">
        <authorList>
            <person name="Capua I."/>
            <person name="De Benedictis P."/>
            <person name="Joannis T."/>
            <person name="Lombin L.H."/>
            <person name="Cattoli G."/>
        </authorList>
    </citation>
    <scope>NUCLEOTIDE SEQUENCE [LARGE SCALE GENOMIC DNA]</scope>
    <source>
        <strain evidence="3 4">ISLP-3</strain>
    </source>
</reference>
<keyword evidence="1" id="KW-0472">Membrane</keyword>
<dbReference type="Proteomes" id="UP000199039">
    <property type="component" value="Unassembled WGS sequence"/>
</dbReference>
<keyword evidence="1" id="KW-0812">Transmembrane</keyword>
<dbReference type="EMBL" id="FMYH01000002">
    <property type="protein sequence ID" value="SDC16197.1"/>
    <property type="molecule type" value="Genomic_DNA"/>
</dbReference>
<accession>A0A1G6JC42</accession>
<evidence type="ECO:0000313" key="3">
    <source>
        <dbReference type="EMBL" id="SDC16197.1"/>
    </source>
</evidence>
<feature type="transmembrane region" description="Helical" evidence="1">
    <location>
        <begin position="28"/>
        <end position="61"/>
    </location>
</feature>
<sequence>MSDSSATGSTTGPTRGIDPRGPRFGAVLMSVLLAVTVLAGTSTAAFVLLGIAVALFVLGAVRGAQGTVQGWVFKTFVRPRLAPPTELEDPLPPRFAQRVGLVITGAGLVLGLTVVPVAVPVAAGVALVAAFLNAVFNVCIG</sequence>
<protein>
    <recommendedName>
        <fullName evidence="2">DUF4395 domain-containing protein</fullName>
    </recommendedName>
</protein>
<dbReference type="AlphaFoldDB" id="A0A1G6JC42"/>
<evidence type="ECO:0000313" key="4">
    <source>
        <dbReference type="Proteomes" id="UP000199039"/>
    </source>
</evidence>
<dbReference type="InterPro" id="IPR025508">
    <property type="entry name" value="DUF4395"/>
</dbReference>
<proteinExistence type="predicted"/>
<dbReference type="STRING" id="1814289.SAMN05216410_1301"/>
<organism evidence="3 4">
    <name type="scientific">Sanguibacter gelidistatuariae</name>
    <dbReference type="NCBI Taxonomy" id="1814289"/>
    <lineage>
        <taxon>Bacteria</taxon>
        <taxon>Bacillati</taxon>
        <taxon>Actinomycetota</taxon>
        <taxon>Actinomycetes</taxon>
        <taxon>Micrococcales</taxon>
        <taxon>Sanguibacteraceae</taxon>
        <taxon>Sanguibacter</taxon>
    </lineage>
</organism>
<dbReference type="Pfam" id="PF14340">
    <property type="entry name" value="DUF4395"/>
    <property type="match status" value="1"/>
</dbReference>
<feature type="domain" description="DUF4395" evidence="2">
    <location>
        <begin position="17"/>
        <end position="141"/>
    </location>
</feature>
<keyword evidence="4" id="KW-1185">Reference proteome</keyword>
<keyword evidence="1" id="KW-1133">Transmembrane helix</keyword>
<dbReference type="RefSeq" id="WP_093181805.1">
    <property type="nucleotide sequence ID" value="NZ_FMYH01000002.1"/>
</dbReference>